<dbReference type="Pfam" id="PF07317">
    <property type="entry name" value="PilZN"/>
    <property type="match status" value="1"/>
</dbReference>
<dbReference type="InterPro" id="IPR009926">
    <property type="entry name" value="T3SS_YcgR_PilZN"/>
</dbReference>
<dbReference type="InterPro" id="IPR009875">
    <property type="entry name" value="PilZ_domain"/>
</dbReference>
<dbReference type="HAMAP" id="MF_01457">
    <property type="entry name" value="YcgR"/>
    <property type="match status" value="1"/>
</dbReference>
<dbReference type="AlphaFoldDB" id="A0A6N3HL19"/>
<evidence type="ECO:0000259" key="6">
    <source>
        <dbReference type="Pfam" id="PF07317"/>
    </source>
</evidence>
<comment type="subunit">
    <text evidence="4">Monomer. Interacts with the flagellar basal bodies.</text>
</comment>
<evidence type="ECO:0000313" key="7">
    <source>
        <dbReference type="EMBL" id="VYU77616.1"/>
    </source>
</evidence>
<dbReference type="Pfam" id="PF07238">
    <property type="entry name" value="PilZ"/>
    <property type="match status" value="1"/>
</dbReference>
<dbReference type="EMBL" id="CACRTZ010000037">
    <property type="protein sequence ID" value="VYU77616.1"/>
    <property type="molecule type" value="Genomic_DNA"/>
</dbReference>
<dbReference type="GO" id="GO:0071945">
    <property type="term" value="P:regulation of bacterial-type flagellum-dependent cell motility by regulation of motor speed"/>
    <property type="evidence" value="ECO:0007669"/>
    <property type="project" value="UniProtKB-UniRule"/>
</dbReference>
<dbReference type="GO" id="GO:0009425">
    <property type="term" value="C:bacterial-type flagellum basal body"/>
    <property type="evidence" value="ECO:0007669"/>
    <property type="project" value="UniProtKB-SubCell"/>
</dbReference>
<dbReference type="InterPro" id="IPR012349">
    <property type="entry name" value="Split_barrel_FMN-bd"/>
</dbReference>
<dbReference type="InterPro" id="IPR023787">
    <property type="entry name" value="T3SS_YcgR"/>
</dbReference>
<evidence type="ECO:0000256" key="2">
    <source>
        <dbReference type="ARBA" id="ARBA00022741"/>
    </source>
</evidence>
<organism evidence="7">
    <name type="scientific">Phytobacter massiliensis</name>
    <dbReference type="NCBI Taxonomy" id="1485952"/>
    <lineage>
        <taxon>Bacteria</taxon>
        <taxon>Pseudomonadati</taxon>
        <taxon>Pseudomonadota</taxon>
        <taxon>Gammaproteobacteria</taxon>
        <taxon>Enterobacterales</taxon>
        <taxon>Enterobacteriaceae</taxon>
        <taxon>Phytobacter</taxon>
    </lineage>
</organism>
<keyword evidence="7" id="KW-0966">Cell projection</keyword>
<evidence type="ECO:0000256" key="4">
    <source>
        <dbReference type="HAMAP-Rule" id="MF_01457"/>
    </source>
</evidence>
<comment type="subcellular location">
    <subcellularLocation>
        <location evidence="4">Bacterial flagellum basal body</location>
    </subcellularLocation>
</comment>
<evidence type="ECO:0000256" key="3">
    <source>
        <dbReference type="ARBA" id="ARBA00023143"/>
    </source>
</evidence>
<comment type="similarity">
    <text evidence="4">Belongs to the YcgR family.</text>
</comment>
<dbReference type="GO" id="GO:0035438">
    <property type="term" value="F:cyclic-di-GMP binding"/>
    <property type="evidence" value="ECO:0007669"/>
    <property type="project" value="UniProtKB-UniRule"/>
</dbReference>
<reference evidence="7" key="1">
    <citation type="submission" date="2019-11" db="EMBL/GenBank/DDBJ databases">
        <authorList>
            <person name="Feng L."/>
        </authorList>
    </citation>
    <scope>NUCLEOTIDE SEQUENCE</scope>
    <source>
        <strain evidence="7">EMassiliensisLFYP7</strain>
    </source>
</reference>
<dbReference type="Gene3D" id="2.40.10.220">
    <property type="entry name" value="predicted glycosyltransferase like domains"/>
    <property type="match status" value="1"/>
</dbReference>
<accession>A0A6N3HL19</accession>
<keyword evidence="7" id="KW-0969">Cilium</keyword>
<evidence type="ECO:0000256" key="1">
    <source>
        <dbReference type="ARBA" id="ARBA00022636"/>
    </source>
</evidence>
<keyword evidence="7" id="KW-0282">Flagellum</keyword>
<sequence length="258" mass="29083">MQQDGLSAIKEPFGVSKYSEQFLKKSPLAVLGVLRDLQKSQVPVCISWTGGQFISKILEVNPEALIMDFGSQSFENTAVQRAEKVTVTAETQGAKVEFSLPKLPGGEYLSLPAFIAPLPDSLWFIQRREYFRINAPLHPAYFCKARMPDKKTELRFRLFDLSLGGMGALLDGAVPEGLQTGMRFSQIELDMASWGQFYFDAQLIAIGERKVVDGKNETITTPRLSFRFLNVSPGVERELQRIIFSLEREARERANRVR</sequence>
<proteinExistence type="inferred from homology"/>
<evidence type="ECO:0000259" key="5">
    <source>
        <dbReference type="Pfam" id="PF07238"/>
    </source>
</evidence>
<keyword evidence="2 4" id="KW-0547">Nucleotide-binding</keyword>
<dbReference type="GO" id="GO:0071973">
    <property type="term" value="P:bacterial-type flagellum-dependent cell motility"/>
    <property type="evidence" value="ECO:0007669"/>
    <property type="project" value="UniProtKB-UniRule"/>
</dbReference>
<name>A0A6N3HL19_9ENTR</name>
<comment type="function">
    <text evidence="4">Acts as a flagellar brake, regulating swimming and swarming in a bis-(3'-5') cyclic diguanylic acid (c-di-GMP)-dependent manner. Binds 1 c-di-GMP dimer per subunit. Increasing levels of c-di-GMP lead to decreased motility.</text>
</comment>
<feature type="domain" description="Type III secretion system flagellar brake protein YcgR PilZN" evidence="6">
    <location>
        <begin position="22"/>
        <end position="123"/>
    </location>
</feature>
<protein>
    <recommendedName>
        <fullName evidence="4">Flagellar brake protein YcgR</fullName>
    </recommendedName>
    <alternativeName>
        <fullName evidence="4">Cyclic di-GMP binding protein YcgR</fullName>
    </alternativeName>
</protein>
<feature type="domain" description="PilZ" evidence="5">
    <location>
        <begin position="126"/>
        <end position="244"/>
    </location>
</feature>
<gene>
    <name evidence="4 7" type="primary">ycgR</name>
    <name evidence="7" type="ORF">EMLFYP7_04132</name>
</gene>
<keyword evidence="3 4" id="KW-0975">Bacterial flagellum</keyword>
<keyword evidence="1 4" id="KW-0973">c-di-GMP</keyword>
<dbReference type="Gene3D" id="2.30.110.10">
    <property type="entry name" value="Electron Transport, Fmn-binding Protein, Chain A"/>
    <property type="match status" value="1"/>
</dbReference>